<organism evidence="2 3">
    <name type="scientific">Clavelina lepadiformis</name>
    <name type="common">Light-bulb sea squirt</name>
    <name type="synonym">Ascidia lepadiformis</name>
    <dbReference type="NCBI Taxonomy" id="159417"/>
    <lineage>
        <taxon>Eukaryota</taxon>
        <taxon>Metazoa</taxon>
        <taxon>Chordata</taxon>
        <taxon>Tunicata</taxon>
        <taxon>Ascidiacea</taxon>
        <taxon>Aplousobranchia</taxon>
        <taxon>Clavelinidae</taxon>
        <taxon>Clavelina</taxon>
    </lineage>
</organism>
<dbReference type="SMART" id="SM00320">
    <property type="entry name" value="WD40"/>
    <property type="match status" value="8"/>
</dbReference>
<feature type="region of interest" description="Disordered" evidence="1">
    <location>
        <begin position="655"/>
        <end position="700"/>
    </location>
</feature>
<dbReference type="PANTHER" id="PTHR45589:SF1">
    <property type="entry name" value="WD REPEAT DOMAIN 62, ISOFORM G"/>
    <property type="match status" value="1"/>
</dbReference>
<dbReference type="Proteomes" id="UP001642483">
    <property type="component" value="Unassembled WGS sequence"/>
</dbReference>
<comment type="caution">
    <text evidence="2">The sequence shown here is derived from an EMBL/GenBank/DDBJ whole genome shotgun (WGS) entry which is preliminary data.</text>
</comment>
<dbReference type="Pfam" id="PF00400">
    <property type="entry name" value="WD40"/>
    <property type="match status" value="2"/>
</dbReference>
<dbReference type="SUPFAM" id="SSF50978">
    <property type="entry name" value="WD40 repeat-like"/>
    <property type="match status" value="2"/>
</dbReference>
<dbReference type="InterPro" id="IPR052779">
    <property type="entry name" value="WDR62"/>
</dbReference>
<gene>
    <name evidence="2" type="ORF">CVLEPA_LOCUS20428</name>
</gene>
<keyword evidence="3" id="KW-1185">Reference proteome</keyword>
<dbReference type="InterPro" id="IPR036322">
    <property type="entry name" value="WD40_repeat_dom_sf"/>
</dbReference>
<proteinExistence type="predicted"/>
<accession>A0ABP0GAT2</accession>
<name>A0ABP0GAT2_CLALP</name>
<dbReference type="EMBL" id="CAWYQH010000108">
    <property type="protein sequence ID" value="CAK8688407.1"/>
    <property type="molecule type" value="Genomic_DNA"/>
</dbReference>
<dbReference type="PANTHER" id="PTHR45589">
    <property type="entry name" value="WD REPEAT DOMAIN 62, ISOFORM G"/>
    <property type="match status" value="1"/>
</dbReference>
<dbReference type="InterPro" id="IPR001680">
    <property type="entry name" value="WD40_rpt"/>
</dbReference>
<sequence>MPVQLREKFNYQLKHVLGLSLISGRAFSCDQNTGLVAYPAGCVIVLYDVRVNERFYVSSPGEKPITCLRFSPDGKFIATGESGKNPLVRLFSLIDRRQVAEFGEHEEEVSCVGFTPNGNYIISAGNEFDFKLIVWDRKNENLFTSNRDKVANGIKAMTFAKDGSYFVTVGLHHVNFRNLSDMKAKHPLRGHRPSIDLKHSTFCDVVCCNDTGFTFAITRGGFIYQYSRQNRPRISINSARHEVLQCRKGRTVSVLNGVILCGCGCGSIHAYNTSTLQFITEVFPPEELRNIGIIASAVDAQKNWLHCVYSNHSLVTFDLSDVMSPRIYSQSDFHNSHVCDVVVMPSTSKLNSLPKDSFLTCGDNGKVMAWQARNKTVDLNKVINVESHVRQSDIPEGSSVLEHHPMCIRDDGKNLAVGDKTGFVHVFELEAFEHRKTHRIQQTGVLCADYAVNSNMLACGGHNGKVSVNYDEFTRRNFLLRCHSAAVASVKFVQCGEKTILISCGADHGLYFCSLSDVDGELDSREIFRSHRDSLTDIALLEESILVGCASSIHEYSIPGGVWQRSFKTNSCASRVFQLAVDSGKTIVAVACGNHHIYILSLSPGISDSKRCLHDLNSHSASISSLTFDLKDRLISTAGTCVFVWTSTYLEERNEKIEEEPPTNQISEENVPSIPTKDETSEEVDEHPSSSSSIAQPKPLSESQIDLEFKVVMQEPIIQQAQGDDAGEVRRYCLEMVDDIINSLDDVVDDDVVSGPSPGDETSMDMVGDNINSVDDVISGPSPLDEPSELKAAKDQLLHAFDRAVHVYESEVNGGNESDVIEMIGAFRGIYSRIGELKLVSAVEVQTGTNSLDEKLSEDSLVFSLLREYTDKLVDLVHND</sequence>
<evidence type="ECO:0000256" key="1">
    <source>
        <dbReference type="SAM" id="MobiDB-lite"/>
    </source>
</evidence>
<dbReference type="Gene3D" id="2.130.10.10">
    <property type="entry name" value="YVTN repeat-like/Quinoprotein amine dehydrogenase"/>
    <property type="match status" value="3"/>
</dbReference>
<evidence type="ECO:0000313" key="3">
    <source>
        <dbReference type="Proteomes" id="UP001642483"/>
    </source>
</evidence>
<protein>
    <submittedName>
        <fullName evidence="2">Uncharacterized protein</fullName>
    </submittedName>
</protein>
<evidence type="ECO:0000313" key="2">
    <source>
        <dbReference type="EMBL" id="CAK8688407.1"/>
    </source>
</evidence>
<reference evidence="2 3" key="1">
    <citation type="submission" date="2024-02" db="EMBL/GenBank/DDBJ databases">
        <authorList>
            <person name="Daric V."/>
            <person name="Darras S."/>
        </authorList>
    </citation>
    <scope>NUCLEOTIDE SEQUENCE [LARGE SCALE GENOMIC DNA]</scope>
</reference>
<dbReference type="InterPro" id="IPR015943">
    <property type="entry name" value="WD40/YVTN_repeat-like_dom_sf"/>
</dbReference>